<name>A0AAI8YDE7_9PEZI</name>
<feature type="transmembrane region" description="Helical" evidence="1">
    <location>
        <begin position="77"/>
        <end position="97"/>
    </location>
</feature>
<comment type="caution">
    <text evidence="2">The sequence shown here is derived from an EMBL/GenBank/DDBJ whole genome shotgun (WGS) entry which is preliminary data.</text>
</comment>
<dbReference type="Proteomes" id="UP001295740">
    <property type="component" value="Unassembled WGS sequence"/>
</dbReference>
<gene>
    <name evidence="2" type="ORF">KHLLAP_LOCUS1110</name>
</gene>
<evidence type="ECO:0000256" key="1">
    <source>
        <dbReference type="SAM" id="Phobius"/>
    </source>
</evidence>
<dbReference type="EMBL" id="CAUWAG010000003">
    <property type="protein sequence ID" value="CAJ2500642.1"/>
    <property type="molecule type" value="Genomic_DNA"/>
</dbReference>
<evidence type="ECO:0000313" key="2">
    <source>
        <dbReference type="EMBL" id="CAJ2500642.1"/>
    </source>
</evidence>
<keyword evidence="1" id="KW-0472">Membrane</keyword>
<evidence type="ECO:0000313" key="3">
    <source>
        <dbReference type="Proteomes" id="UP001295740"/>
    </source>
</evidence>
<keyword evidence="3" id="KW-1185">Reference proteome</keyword>
<accession>A0AAI8YDE7</accession>
<keyword evidence="1" id="KW-0812">Transmembrane</keyword>
<keyword evidence="1" id="KW-1133">Transmembrane helix</keyword>
<feature type="transmembrane region" description="Helical" evidence="1">
    <location>
        <begin position="45"/>
        <end position="68"/>
    </location>
</feature>
<sequence length="105" mass="11569">MSLDQILFLPPEQQEAILNGPALAPPEGAIPQFDNPPNNNTAASAALTICLILSILAAMIQFCSRVFIVKAVRLEDLLAFAGFGLYVGYLYMNYWLLNSYGFFVH</sequence>
<proteinExistence type="predicted"/>
<dbReference type="AlphaFoldDB" id="A0AAI8YDE7"/>
<reference evidence="2" key="1">
    <citation type="submission" date="2023-10" db="EMBL/GenBank/DDBJ databases">
        <authorList>
            <person name="Hackl T."/>
        </authorList>
    </citation>
    <scope>NUCLEOTIDE SEQUENCE</scope>
</reference>
<protein>
    <submittedName>
        <fullName evidence="2">Uu.00g034950.m01.CDS01</fullName>
    </submittedName>
</protein>
<organism evidence="2 3">
    <name type="scientific">Anthostomella pinea</name>
    <dbReference type="NCBI Taxonomy" id="933095"/>
    <lineage>
        <taxon>Eukaryota</taxon>
        <taxon>Fungi</taxon>
        <taxon>Dikarya</taxon>
        <taxon>Ascomycota</taxon>
        <taxon>Pezizomycotina</taxon>
        <taxon>Sordariomycetes</taxon>
        <taxon>Xylariomycetidae</taxon>
        <taxon>Xylariales</taxon>
        <taxon>Xylariaceae</taxon>
        <taxon>Anthostomella</taxon>
    </lineage>
</organism>